<dbReference type="KEGG" id="pco:PHACADRAFT_260503"/>
<reference evidence="2 3" key="1">
    <citation type="journal article" date="2012" name="BMC Genomics">
        <title>Comparative genomics of the white-rot fungi, Phanerochaete carnosa and P. chrysosporium, to elucidate the genetic basis of the distinct wood types they colonize.</title>
        <authorList>
            <person name="Suzuki H."/>
            <person name="MacDonald J."/>
            <person name="Syed K."/>
            <person name="Salamov A."/>
            <person name="Hori C."/>
            <person name="Aerts A."/>
            <person name="Henrissat B."/>
            <person name="Wiebenga A."/>
            <person name="vanKuyk P.A."/>
            <person name="Barry K."/>
            <person name="Lindquist E."/>
            <person name="LaButti K."/>
            <person name="Lapidus A."/>
            <person name="Lucas S."/>
            <person name="Coutinho P."/>
            <person name="Gong Y."/>
            <person name="Samejima M."/>
            <person name="Mahadevan R."/>
            <person name="Abou-Zaid M."/>
            <person name="de Vries R.P."/>
            <person name="Igarashi K."/>
            <person name="Yadav J.S."/>
            <person name="Grigoriev I.V."/>
            <person name="Master E.R."/>
        </authorList>
    </citation>
    <scope>NUCLEOTIDE SEQUENCE [LARGE SCALE GENOMIC DNA]</scope>
    <source>
        <strain evidence="2 3">HHB-10118-sp</strain>
    </source>
</reference>
<gene>
    <name evidence="2" type="ORF">PHACADRAFT_260503</name>
</gene>
<proteinExistence type="predicted"/>
<keyword evidence="3" id="KW-1185">Reference proteome</keyword>
<dbReference type="EMBL" id="JH930475">
    <property type="protein sequence ID" value="EKM52262.1"/>
    <property type="molecule type" value="Genomic_DNA"/>
</dbReference>
<dbReference type="STRING" id="650164.K5WPJ0"/>
<evidence type="ECO:0000256" key="1">
    <source>
        <dbReference type="SAM" id="MobiDB-lite"/>
    </source>
</evidence>
<feature type="region of interest" description="Disordered" evidence="1">
    <location>
        <begin position="39"/>
        <end position="120"/>
    </location>
</feature>
<dbReference type="HOGENOM" id="CLU_2050461_0_0_1"/>
<sequence>MSVFNPKILDASIRDITTDLADEQKVDVLIYAMQHLKLDRSVPRSRSRPRAPAHPSPPLQFQDRHRKRSRVLPQAPKALSRNIKQGPSPARKGSPRRQPPRWRASRSGPLLACRPWSVPD</sequence>
<dbReference type="AlphaFoldDB" id="K5WPJ0"/>
<evidence type="ECO:0000313" key="3">
    <source>
        <dbReference type="Proteomes" id="UP000008370"/>
    </source>
</evidence>
<dbReference type="InParanoid" id="K5WPJ0"/>
<organism evidence="2 3">
    <name type="scientific">Phanerochaete carnosa (strain HHB-10118-sp)</name>
    <name type="common">White-rot fungus</name>
    <name type="synonym">Peniophora carnosa</name>
    <dbReference type="NCBI Taxonomy" id="650164"/>
    <lineage>
        <taxon>Eukaryota</taxon>
        <taxon>Fungi</taxon>
        <taxon>Dikarya</taxon>
        <taxon>Basidiomycota</taxon>
        <taxon>Agaricomycotina</taxon>
        <taxon>Agaricomycetes</taxon>
        <taxon>Polyporales</taxon>
        <taxon>Phanerochaetaceae</taxon>
        <taxon>Phanerochaete</taxon>
    </lineage>
</organism>
<dbReference type="RefSeq" id="XP_007398616.1">
    <property type="nucleotide sequence ID" value="XM_007398554.1"/>
</dbReference>
<feature type="compositionally biased region" description="Basic residues" evidence="1">
    <location>
        <begin position="93"/>
        <end position="104"/>
    </location>
</feature>
<dbReference type="Proteomes" id="UP000008370">
    <property type="component" value="Unassembled WGS sequence"/>
</dbReference>
<dbReference type="GeneID" id="18917754"/>
<dbReference type="OrthoDB" id="2685413at2759"/>
<protein>
    <submittedName>
        <fullName evidence="2">Uncharacterized protein</fullName>
    </submittedName>
</protein>
<evidence type="ECO:0000313" key="2">
    <source>
        <dbReference type="EMBL" id="EKM52262.1"/>
    </source>
</evidence>
<accession>K5WPJ0</accession>
<name>K5WPJ0_PHACS</name>